<dbReference type="GO" id="GO:0036376">
    <property type="term" value="P:sodium ion export across plasma membrane"/>
    <property type="evidence" value="ECO:0007669"/>
    <property type="project" value="InterPro"/>
</dbReference>
<feature type="transmembrane region" description="Helical" evidence="12">
    <location>
        <begin position="219"/>
        <end position="236"/>
    </location>
</feature>
<feature type="region of interest" description="Disordered" evidence="11">
    <location>
        <begin position="432"/>
        <end position="451"/>
    </location>
</feature>
<comment type="subcellular location">
    <subcellularLocation>
        <location evidence="1">Membrane</location>
        <topology evidence="1">Multi-pass membrane protein</topology>
    </subcellularLocation>
</comment>
<comment type="similarity">
    <text evidence="2">Belongs to the fungal Na(+)/H(+) exchanger family.</text>
</comment>
<evidence type="ECO:0000256" key="11">
    <source>
        <dbReference type="SAM" id="MobiDB-lite"/>
    </source>
</evidence>
<dbReference type="EMBL" id="KZ084128">
    <property type="protein sequence ID" value="OSC99390.1"/>
    <property type="molecule type" value="Genomic_DNA"/>
</dbReference>
<dbReference type="STRING" id="1353009.A0A1Y2IGL0"/>
<keyword evidence="4" id="KW-0050">Antiport</keyword>
<dbReference type="GO" id="GO:0120029">
    <property type="term" value="P:proton export across plasma membrane"/>
    <property type="evidence" value="ECO:0007669"/>
    <property type="project" value="InterPro"/>
</dbReference>
<evidence type="ECO:0000256" key="8">
    <source>
        <dbReference type="ARBA" id="ARBA00023065"/>
    </source>
</evidence>
<feature type="transmembrane region" description="Helical" evidence="12">
    <location>
        <begin position="301"/>
        <end position="324"/>
    </location>
</feature>
<keyword evidence="15" id="KW-1185">Reference proteome</keyword>
<evidence type="ECO:0000259" key="13">
    <source>
        <dbReference type="Pfam" id="PF00999"/>
    </source>
</evidence>
<evidence type="ECO:0000256" key="2">
    <source>
        <dbReference type="ARBA" id="ARBA00005248"/>
    </source>
</evidence>
<evidence type="ECO:0000313" key="14">
    <source>
        <dbReference type="EMBL" id="OSC99390.1"/>
    </source>
</evidence>
<evidence type="ECO:0000256" key="12">
    <source>
        <dbReference type="SAM" id="Phobius"/>
    </source>
</evidence>
<dbReference type="PANTHER" id="PTHR31382:SF4">
    <property type="entry name" value="NA(+)_H(+) ANTIPORTER"/>
    <property type="match status" value="1"/>
</dbReference>
<dbReference type="Proteomes" id="UP000193067">
    <property type="component" value="Unassembled WGS sequence"/>
</dbReference>
<sequence>MVSLLVKEKLYINEVVLGTACGVIFGPYCANIFNPRSWGGDINTITLEVTRITLAAGLFAIGVELPQSYLADHAKGLMVMVIPTMAFGWIVVAAVIFVVFPPLNFISSMVIAACLTPTDPIISAAIVGGKFATKHVPVNLRRILAAESAANDGLAYPFLSLSVYLTTEASRRVAIGKWFLVGWLYQVVLGTVIGAVLGIAFSHLMKFSHRKGYIDRESYVAQYLALALFTIGVTRTLGSDDLLAAFACGSAISWDGYFNTQIEDEVFSSVIDLVLNCGCFVYIGAWMPFNMFNATELGITPWRLVVLFVAVLFLRRFPPLLLLYKWVPEITSWREALFSGHFGPMGVGAIFISTLAVTELPTPHNPPQNQAELLAATLQTIVSFIVLGSIIIHGLSIPFFSFGRNVRSRTVSLTRTWTARNSTQPDWLLWARRTPAGSTRPGTPVSDHRDVERGLDRKVDAAGLTDAQVVSQQEVSEKDNHPPELGPAAMVSDATAGPAVLQADEGTPEPSQASAMQASDKVRRSALELSARGHALTSTDVCGAGTAGC</sequence>
<feature type="transmembrane region" description="Helical" evidence="12">
    <location>
        <begin position="336"/>
        <end position="358"/>
    </location>
</feature>
<keyword evidence="7" id="KW-0915">Sodium</keyword>
<dbReference type="InterPro" id="IPR004712">
    <property type="entry name" value="Na+/H+_antiporter_fungi"/>
</dbReference>
<dbReference type="GO" id="GO:0005886">
    <property type="term" value="C:plasma membrane"/>
    <property type="evidence" value="ECO:0007669"/>
    <property type="project" value="InterPro"/>
</dbReference>
<evidence type="ECO:0000256" key="3">
    <source>
        <dbReference type="ARBA" id="ARBA00022448"/>
    </source>
</evidence>
<evidence type="ECO:0000256" key="5">
    <source>
        <dbReference type="ARBA" id="ARBA00022692"/>
    </source>
</evidence>
<proteinExistence type="inferred from homology"/>
<evidence type="ECO:0000313" key="15">
    <source>
        <dbReference type="Proteomes" id="UP000193067"/>
    </source>
</evidence>
<organism evidence="14 15">
    <name type="scientific">Trametes coccinea (strain BRFM310)</name>
    <name type="common">Pycnoporus coccineus</name>
    <dbReference type="NCBI Taxonomy" id="1353009"/>
    <lineage>
        <taxon>Eukaryota</taxon>
        <taxon>Fungi</taxon>
        <taxon>Dikarya</taxon>
        <taxon>Basidiomycota</taxon>
        <taxon>Agaricomycotina</taxon>
        <taxon>Agaricomycetes</taxon>
        <taxon>Polyporales</taxon>
        <taxon>Polyporaceae</taxon>
        <taxon>Trametes</taxon>
    </lineage>
</organism>
<feature type="transmembrane region" description="Helical" evidence="12">
    <location>
        <begin position="45"/>
        <end position="65"/>
    </location>
</feature>
<keyword evidence="9 12" id="KW-0472">Membrane</keyword>
<keyword evidence="5 12" id="KW-0812">Transmembrane</keyword>
<evidence type="ECO:0000256" key="1">
    <source>
        <dbReference type="ARBA" id="ARBA00004141"/>
    </source>
</evidence>
<feature type="domain" description="Cation/H+ exchanger transmembrane" evidence="13">
    <location>
        <begin position="5"/>
        <end position="400"/>
    </location>
</feature>
<evidence type="ECO:0000256" key="9">
    <source>
        <dbReference type="ARBA" id="ARBA00023136"/>
    </source>
</evidence>
<dbReference type="AlphaFoldDB" id="A0A1Y2IGL0"/>
<dbReference type="OrthoDB" id="2190219at2759"/>
<evidence type="ECO:0000256" key="7">
    <source>
        <dbReference type="ARBA" id="ARBA00023053"/>
    </source>
</evidence>
<keyword evidence="8" id="KW-0406">Ion transport</keyword>
<evidence type="ECO:0000256" key="4">
    <source>
        <dbReference type="ARBA" id="ARBA00022449"/>
    </source>
</evidence>
<reference evidence="14 15" key="1">
    <citation type="journal article" date="2015" name="Biotechnol. Biofuels">
        <title>Enhanced degradation of softwood versus hardwood by the white-rot fungus Pycnoporus coccineus.</title>
        <authorList>
            <person name="Couturier M."/>
            <person name="Navarro D."/>
            <person name="Chevret D."/>
            <person name="Henrissat B."/>
            <person name="Piumi F."/>
            <person name="Ruiz-Duenas F.J."/>
            <person name="Martinez A.T."/>
            <person name="Grigoriev I.V."/>
            <person name="Riley R."/>
            <person name="Lipzen A."/>
            <person name="Berrin J.G."/>
            <person name="Master E.R."/>
            <person name="Rosso M.N."/>
        </authorList>
    </citation>
    <scope>NUCLEOTIDE SEQUENCE [LARGE SCALE GENOMIC DNA]</scope>
    <source>
        <strain evidence="14 15">BRFM310</strain>
    </source>
</reference>
<feature type="region of interest" description="Disordered" evidence="11">
    <location>
        <begin position="470"/>
        <end position="524"/>
    </location>
</feature>
<dbReference type="PANTHER" id="PTHR31382">
    <property type="entry name" value="NA(+)/H(+) ANTIPORTER"/>
    <property type="match status" value="1"/>
</dbReference>
<protein>
    <recommendedName>
        <fullName evidence="13">Cation/H+ exchanger transmembrane domain-containing protein</fullName>
    </recommendedName>
</protein>
<feature type="transmembrane region" description="Helical" evidence="12">
    <location>
        <begin position="378"/>
        <end position="400"/>
    </location>
</feature>
<keyword evidence="10" id="KW-0739">Sodium transport</keyword>
<dbReference type="GO" id="GO:0030007">
    <property type="term" value="P:intracellular potassium ion homeostasis"/>
    <property type="evidence" value="ECO:0007669"/>
    <property type="project" value="TreeGrafter"/>
</dbReference>
<name>A0A1Y2IGL0_TRAC3</name>
<feature type="transmembrane region" description="Helical" evidence="12">
    <location>
        <begin position="183"/>
        <end position="207"/>
    </location>
</feature>
<feature type="transmembrane region" description="Helical" evidence="12">
    <location>
        <begin position="270"/>
        <end position="289"/>
    </location>
</feature>
<dbReference type="GO" id="GO:0015385">
    <property type="term" value="F:sodium:proton antiporter activity"/>
    <property type="evidence" value="ECO:0007669"/>
    <property type="project" value="InterPro"/>
</dbReference>
<dbReference type="Pfam" id="PF00999">
    <property type="entry name" value="Na_H_Exchanger"/>
    <property type="match status" value="1"/>
</dbReference>
<keyword evidence="6 12" id="KW-1133">Transmembrane helix</keyword>
<accession>A0A1Y2IGL0</accession>
<evidence type="ECO:0000256" key="10">
    <source>
        <dbReference type="ARBA" id="ARBA00023201"/>
    </source>
</evidence>
<evidence type="ECO:0000256" key="6">
    <source>
        <dbReference type="ARBA" id="ARBA00022989"/>
    </source>
</evidence>
<keyword evidence="3" id="KW-0813">Transport</keyword>
<dbReference type="InterPro" id="IPR006153">
    <property type="entry name" value="Cation/H_exchanger_TM"/>
</dbReference>
<feature type="transmembrane region" description="Helical" evidence="12">
    <location>
        <begin position="12"/>
        <end position="33"/>
    </location>
</feature>
<gene>
    <name evidence="14" type="ORF">PYCCODRAFT_1416001</name>
</gene>
<dbReference type="GO" id="GO:0042391">
    <property type="term" value="P:regulation of membrane potential"/>
    <property type="evidence" value="ECO:0007669"/>
    <property type="project" value="InterPro"/>
</dbReference>
<feature type="transmembrane region" description="Helical" evidence="12">
    <location>
        <begin position="77"/>
        <end position="100"/>
    </location>
</feature>